<name>A0A0P0DBD9_9FLAO</name>
<dbReference type="GO" id="GO:0004553">
    <property type="term" value="F:hydrolase activity, hydrolyzing O-glycosyl compounds"/>
    <property type="evidence" value="ECO:0007669"/>
    <property type="project" value="InterPro"/>
</dbReference>
<dbReference type="InterPro" id="IPR006710">
    <property type="entry name" value="Glyco_hydro_43"/>
</dbReference>
<dbReference type="SUPFAM" id="SSF75005">
    <property type="entry name" value="Arabinanase/levansucrase/invertase"/>
    <property type="match status" value="1"/>
</dbReference>
<evidence type="ECO:0000313" key="8">
    <source>
        <dbReference type="EMBL" id="ALJ05409.1"/>
    </source>
</evidence>
<dbReference type="Proteomes" id="UP000057981">
    <property type="component" value="Chromosome"/>
</dbReference>
<dbReference type="Gene3D" id="2.60.20.10">
    <property type="entry name" value="Crystallins"/>
    <property type="match status" value="1"/>
</dbReference>
<keyword evidence="4" id="KW-0119">Carbohydrate metabolism</keyword>
<evidence type="ECO:0000256" key="2">
    <source>
        <dbReference type="ARBA" id="ARBA00022651"/>
    </source>
</evidence>
<dbReference type="SUPFAM" id="SSF49695">
    <property type="entry name" value="gamma-Crystallin-like"/>
    <property type="match status" value="1"/>
</dbReference>
<dbReference type="PANTHER" id="PTHR43772">
    <property type="entry name" value="ENDO-1,4-BETA-XYLANASE"/>
    <property type="match status" value="1"/>
</dbReference>
<accession>A0A0P0DBD9</accession>
<dbReference type="AlphaFoldDB" id="A0A0P0DBD9"/>
<evidence type="ECO:0000256" key="7">
    <source>
        <dbReference type="RuleBase" id="RU361187"/>
    </source>
</evidence>
<keyword evidence="3 7" id="KW-0378">Hydrolase</keyword>
<evidence type="ECO:0000256" key="1">
    <source>
        <dbReference type="ARBA" id="ARBA00009865"/>
    </source>
</evidence>
<proteinExistence type="inferred from homology"/>
<dbReference type="InterPro" id="IPR023296">
    <property type="entry name" value="Glyco_hydro_beta-prop_sf"/>
</dbReference>
<dbReference type="EMBL" id="CP012898">
    <property type="protein sequence ID" value="ALJ05409.1"/>
    <property type="molecule type" value="Genomic_DNA"/>
</dbReference>
<dbReference type="STRING" id="1736674.APS56_09885"/>
<gene>
    <name evidence="8" type="ORF">APS56_09885</name>
</gene>
<sequence length="555" mass="63746">MNYRNLKIIKPTKMKKTTSLLLVFLLLMVVFIVNAQNRRSNPIVSHMFTADATARVWEDERLYVYPSTDIAGTRSYSTMDGYHIFSTEDLITWKDHGEILHSRDVSWGWRKGGYMWAPDCVYKDGIYYYFFPHKNAKKIWEIGVATSRKPASDFEVQGYIKGGETFCDPNVFIDDDGEIYLYAVVDAKCYAAKLKDNMMEIEGEMVHQIGTDEHREGPFVFKRKGKYYMIYPDHHRPYNEMQYSMSDNPLGPWEPKGLIMEQNDLITMHGSMVEFKGQWYLFYHNGSLSGGISVNRSICFDPVYFNEDGTIQMIKKSLGVELPTFYKAINFNEMFGTLSVGNYQQKDLKKNGILPNGISSIQIPDGYVVECFEKDNFKGESWLFEEDRIDLNAVGCNNIISSLKITKSNTKNLVKNSSFELATQNQIKYWRGKSSEKLSWYRDTTAKGFYSLQYKGEGSPVEKVQQVQLSPKTNYELSVMLKIENGSTGQVIFDTNGTFDEVLKFELDANNRAGEWIEFNGVFNSGDSSTIDFSCTTSVDFNGACYWDNIVLREK</sequence>
<keyword evidence="2" id="KW-0624">Polysaccharide degradation</keyword>
<dbReference type="KEGG" id="ahz:APS56_09885"/>
<dbReference type="Gene3D" id="2.115.10.20">
    <property type="entry name" value="Glycosyl hydrolase domain, family 43"/>
    <property type="match status" value="1"/>
</dbReference>
<dbReference type="Pfam" id="PF04616">
    <property type="entry name" value="Glyco_hydro_43"/>
    <property type="match status" value="1"/>
</dbReference>
<comment type="similarity">
    <text evidence="1 7">Belongs to the glycosyl hydrolase 43 family.</text>
</comment>
<organism evidence="8 9">
    <name type="scientific">Pseudalgibacter alginicilyticus</name>
    <dbReference type="NCBI Taxonomy" id="1736674"/>
    <lineage>
        <taxon>Bacteria</taxon>
        <taxon>Pseudomonadati</taxon>
        <taxon>Bacteroidota</taxon>
        <taxon>Flavobacteriia</taxon>
        <taxon>Flavobacteriales</taxon>
        <taxon>Flavobacteriaceae</taxon>
        <taxon>Pseudalgibacter</taxon>
    </lineage>
</organism>
<dbReference type="InterPro" id="IPR011024">
    <property type="entry name" value="G_crystallin-like"/>
</dbReference>
<feature type="site" description="Important for catalytic activity, responsible for pKa modulation of the active site Glu and correct orientation of both the proton donor and substrate" evidence="6">
    <location>
        <position position="168"/>
    </location>
</feature>
<evidence type="ECO:0000256" key="3">
    <source>
        <dbReference type="ARBA" id="ARBA00022801"/>
    </source>
</evidence>
<keyword evidence="9" id="KW-1185">Reference proteome</keyword>
<keyword evidence="2" id="KW-0858">Xylan degradation</keyword>
<dbReference type="Gene3D" id="2.60.120.260">
    <property type="entry name" value="Galactose-binding domain-like"/>
    <property type="match status" value="1"/>
</dbReference>
<protein>
    <recommendedName>
        <fullName evidence="10">CBM6 domain-containing protein</fullName>
    </recommendedName>
</protein>
<dbReference type="PANTHER" id="PTHR43772:SF2">
    <property type="entry name" value="PUTATIVE (AFU_ORTHOLOGUE AFUA_2G04480)-RELATED"/>
    <property type="match status" value="1"/>
</dbReference>
<evidence type="ECO:0000256" key="4">
    <source>
        <dbReference type="ARBA" id="ARBA00023277"/>
    </source>
</evidence>
<dbReference type="CDD" id="cd08990">
    <property type="entry name" value="GH43_AXH_like"/>
    <property type="match status" value="1"/>
</dbReference>
<evidence type="ECO:0000256" key="6">
    <source>
        <dbReference type="PIRSR" id="PIRSR606710-2"/>
    </source>
</evidence>
<evidence type="ECO:0000313" key="9">
    <source>
        <dbReference type="Proteomes" id="UP000057981"/>
    </source>
</evidence>
<evidence type="ECO:0008006" key="10">
    <source>
        <dbReference type="Google" id="ProtNLM"/>
    </source>
</evidence>
<dbReference type="GO" id="GO:0045493">
    <property type="term" value="P:xylan catabolic process"/>
    <property type="evidence" value="ECO:0007669"/>
    <property type="project" value="UniProtKB-KW"/>
</dbReference>
<reference evidence="8 9" key="1">
    <citation type="submission" date="2015-10" db="EMBL/GenBank/DDBJ databases">
        <authorList>
            <person name="Gilbert D.G."/>
        </authorList>
    </citation>
    <scope>NUCLEOTIDE SEQUENCE [LARGE SCALE GENOMIC DNA]</scope>
    <source>
        <strain evidence="9">HZ-22</strain>
    </source>
</reference>
<dbReference type="InterPro" id="IPR052176">
    <property type="entry name" value="Glycosyl_Hydrlase_43_Enz"/>
</dbReference>
<evidence type="ECO:0000256" key="5">
    <source>
        <dbReference type="ARBA" id="ARBA00023295"/>
    </source>
</evidence>
<keyword evidence="5 7" id="KW-0326">Glycosidase</keyword>
<dbReference type="PATRIC" id="fig|1736674.3.peg.2021"/>